<reference evidence="7" key="1">
    <citation type="submission" date="2021-07" db="EMBL/GenBank/DDBJ databases">
        <authorList>
            <person name="Branca A.L. A."/>
        </authorList>
    </citation>
    <scope>NUCLEOTIDE SEQUENCE</scope>
</reference>
<dbReference type="PANTHER" id="PTHR21661">
    <property type="entry name" value="EPOXIDE HYDROLASE 1-RELATED"/>
    <property type="match status" value="1"/>
</dbReference>
<dbReference type="PRINTS" id="PR00412">
    <property type="entry name" value="EPOXHYDRLASE"/>
</dbReference>
<dbReference type="Pfam" id="PF06441">
    <property type="entry name" value="EHN"/>
    <property type="match status" value="1"/>
</dbReference>
<dbReference type="AlphaFoldDB" id="A0A9W4IIE6"/>
<dbReference type="PANTHER" id="PTHR21661:SF35">
    <property type="entry name" value="EPOXIDE HYDROLASE"/>
    <property type="match status" value="1"/>
</dbReference>
<feature type="domain" description="Epoxide hydrolase N-terminal" evidence="6">
    <location>
        <begin position="31"/>
        <end position="136"/>
    </location>
</feature>
<dbReference type="InterPro" id="IPR016292">
    <property type="entry name" value="Epoxide_hydrolase"/>
</dbReference>
<evidence type="ECO:0000256" key="2">
    <source>
        <dbReference type="ARBA" id="ARBA00022797"/>
    </source>
</evidence>
<feature type="active site" description="Proton donor" evidence="4">
    <location>
        <position position="338"/>
    </location>
</feature>
<keyword evidence="8" id="KW-1185">Reference proteome</keyword>
<dbReference type="PIRSF" id="PIRSF001112">
    <property type="entry name" value="Epoxide_hydrolase"/>
    <property type="match status" value="1"/>
</dbReference>
<evidence type="ECO:0000256" key="3">
    <source>
        <dbReference type="ARBA" id="ARBA00022801"/>
    </source>
</evidence>
<dbReference type="SUPFAM" id="SSF53474">
    <property type="entry name" value="alpha/beta-Hydrolases"/>
    <property type="match status" value="1"/>
</dbReference>
<evidence type="ECO:0000259" key="6">
    <source>
        <dbReference type="Pfam" id="PF06441"/>
    </source>
</evidence>
<protein>
    <recommendedName>
        <fullName evidence="6">Epoxide hydrolase N-terminal domain-containing protein</fullName>
    </recommendedName>
</protein>
<dbReference type="Proteomes" id="UP001152649">
    <property type="component" value="Unassembled WGS sequence"/>
</dbReference>
<dbReference type="Gene3D" id="3.40.50.1820">
    <property type="entry name" value="alpha/beta hydrolase"/>
    <property type="match status" value="1"/>
</dbReference>
<comment type="similarity">
    <text evidence="1">Belongs to the peptidase S33 family.</text>
</comment>
<keyword evidence="5" id="KW-0732">Signal</keyword>
<feature type="active site" description="Proton acceptor" evidence="4">
    <location>
        <position position="392"/>
    </location>
</feature>
<dbReference type="PROSITE" id="PS51257">
    <property type="entry name" value="PROKAR_LIPOPROTEIN"/>
    <property type="match status" value="1"/>
</dbReference>
<evidence type="ECO:0000313" key="8">
    <source>
        <dbReference type="Proteomes" id="UP001152649"/>
    </source>
</evidence>
<dbReference type="OrthoDB" id="7130006at2759"/>
<evidence type="ECO:0000256" key="4">
    <source>
        <dbReference type="PIRSR" id="PIRSR001112-1"/>
    </source>
</evidence>
<organism evidence="7 8">
    <name type="scientific">Penicillium salamii</name>
    <dbReference type="NCBI Taxonomy" id="1612424"/>
    <lineage>
        <taxon>Eukaryota</taxon>
        <taxon>Fungi</taxon>
        <taxon>Dikarya</taxon>
        <taxon>Ascomycota</taxon>
        <taxon>Pezizomycotina</taxon>
        <taxon>Eurotiomycetes</taxon>
        <taxon>Eurotiomycetidae</taxon>
        <taxon>Eurotiales</taxon>
        <taxon>Aspergillaceae</taxon>
        <taxon>Penicillium</taxon>
    </lineage>
</organism>
<dbReference type="InterPro" id="IPR029058">
    <property type="entry name" value="AB_hydrolase_fold"/>
</dbReference>
<sequence>MRSPWISFLALGVACGTSQATPTSTAGFKLQPFQIDLSSNLPRMLDLVRTTRLPAQSPYISTGSSAGISLGDLKALQDEWLTTFDWKKEEKSLNKFNHYTAQIEGLDIHFIHERSSSKDAIPLILLHGWPGSFLEFAPIINELTKTAKSASGKQISFDVIVPSLPGFAFSSAPPTNWTIDDSARVFNTLLKDVLGYESYAVFGTDWGSGVAYSMYDQFNTTVRAAHLAFLPFYPLNLEQLAAENITLSSLEGYEEANTKEWTSSGTGYFSEQTTKPNTIGLALYDSPVGQLAWIGEKFLNWSDPNAGHGPSVLSHNEILRSVSLYFLTETFASSVVIYAQNPHGFRSVYSKANNDAPLLFSAFKYNPGFWPPALVAKVGNLVYHKNHEFGGHFPGVDNPDALLADLRQIGDFWEVLP</sequence>
<feature type="signal peptide" evidence="5">
    <location>
        <begin position="1"/>
        <end position="20"/>
    </location>
</feature>
<proteinExistence type="inferred from homology"/>
<keyword evidence="3" id="KW-0378">Hydrolase</keyword>
<dbReference type="InterPro" id="IPR010497">
    <property type="entry name" value="Epoxide_hydro_N"/>
</dbReference>
<dbReference type="InterPro" id="IPR000639">
    <property type="entry name" value="Epox_hydrolase-like"/>
</dbReference>
<evidence type="ECO:0000256" key="1">
    <source>
        <dbReference type="ARBA" id="ARBA00010088"/>
    </source>
</evidence>
<evidence type="ECO:0000256" key="5">
    <source>
        <dbReference type="SAM" id="SignalP"/>
    </source>
</evidence>
<feature type="active site" description="Nucleophile" evidence="4">
    <location>
        <position position="205"/>
    </location>
</feature>
<dbReference type="GO" id="GO:0017000">
    <property type="term" value="P:antibiotic biosynthetic process"/>
    <property type="evidence" value="ECO:0007669"/>
    <property type="project" value="UniProtKB-ARBA"/>
</dbReference>
<gene>
    <name evidence="7" type="ORF">PSALAMII_LOCUS2121</name>
</gene>
<evidence type="ECO:0000313" key="7">
    <source>
        <dbReference type="EMBL" id="CAG8311319.1"/>
    </source>
</evidence>
<comment type="caution">
    <text evidence="7">The sequence shown here is derived from an EMBL/GenBank/DDBJ whole genome shotgun (WGS) entry which is preliminary data.</text>
</comment>
<dbReference type="GO" id="GO:0097176">
    <property type="term" value="P:epoxide metabolic process"/>
    <property type="evidence" value="ECO:0007669"/>
    <property type="project" value="TreeGrafter"/>
</dbReference>
<feature type="chain" id="PRO_5040983560" description="Epoxide hydrolase N-terminal domain-containing protein" evidence="5">
    <location>
        <begin position="21"/>
        <end position="417"/>
    </location>
</feature>
<name>A0A9W4IIE6_9EURO</name>
<dbReference type="EMBL" id="CAJVPG010000077">
    <property type="protein sequence ID" value="CAG8311319.1"/>
    <property type="molecule type" value="Genomic_DNA"/>
</dbReference>
<accession>A0A9W4IIE6</accession>
<dbReference type="GO" id="GO:0004301">
    <property type="term" value="F:epoxide hydrolase activity"/>
    <property type="evidence" value="ECO:0007669"/>
    <property type="project" value="TreeGrafter"/>
</dbReference>
<keyword evidence="2" id="KW-0058">Aromatic hydrocarbons catabolism</keyword>
<dbReference type="GO" id="GO:0072330">
    <property type="term" value="P:monocarboxylic acid biosynthetic process"/>
    <property type="evidence" value="ECO:0007669"/>
    <property type="project" value="UniProtKB-ARBA"/>
</dbReference>